<organism evidence="2 3">
    <name type="scientific">Cytobacillus kochii</name>
    <dbReference type="NCBI Taxonomy" id="859143"/>
    <lineage>
        <taxon>Bacteria</taxon>
        <taxon>Bacillati</taxon>
        <taxon>Bacillota</taxon>
        <taxon>Bacilli</taxon>
        <taxon>Bacillales</taxon>
        <taxon>Bacillaceae</taxon>
        <taxon>Cytobacillus</taxon>
    </lineage>
</organism>
<gene>
    <name evidence="2" type="ORF">CKF48_04335</name>
</gene>
<proteinExistence type="predicted"/>
<dbReference type="PANTHER" id="PTHR43072">
    <property type="entry name" value="N-ACETYLTRANSFERASE"/>
    <property type="match status" value="1"/>
</dbReference>
<dbReference type="Gene3D" id="3.40.630.30">
    <property type="match status" value="1"/>
</dbReference>
<evidence type="ECO:0000313" key="3">
    <source>
        <dbReference type="Proteomes" id="UP000215137"/>
    </source>
</evidence>
<evidence type="ECO:0000259" key="1">
    <source>
        <dbReference type="PROSITE" id="PS51186"/>
    </source>
</evidence>
<dbReference type="InterPro" id="IPR016181">
    <property type="entry name" value="Acyl_CoA_acyltransferase"/>
</dbReference>
<dbReference type="Proteomes" id="UP000215137">
    <property type="component" value="Chromosome"/>
</dbReference>
<keyword evidence="3" id="KW-1185">Reference proteome</keyword>
<reference evidence="2 3" key="1">
    <citation type="submission" date="2017-08" db="EMBL/GenBank/DDBJ databases">
        <title>Complete Genome Sequence of Bacillus kochii Oregon-R-modENCODE STRAIN BDGP4, isolated from Drosophila melanogaster gut.</title>
        <authorList>
            <person name="Wan K.H."/>
            <person name="Yu C."/>
            <person name="Park S."/>
            <person name="Hammonds A.S."/>
            <person name="Booth B.W."/>
            <person name="Celniker S.E."/>
        </authorList>
    </citation>
    <scope>NUCLEOTIDE SEQUENCE [LARGE SCALE GENOMIC DNA]</scope>
    <source>
        <strain evidence="2 3">BDGP4</strain>
    </source>
</reference>
<accession>A0A248TEI7</accession>
<dbReference type="PANTHER" id="PTHR43072:SF60">
    <property type="entry name" value="L-2,4-DIAMINOBUTYRIC ACID ACETYLTRANSFERASE"/>
    <property type="match status" value="1"/>
</dbReference>
<evidence type="ECO:0000313" key="2">
    <source>
        <dbReference type="EMBL" id="ASV66615.1"/>
    </source>
</evidence>
<dbReference type="AlphaFoldDB" id="A0A248TEI7"/>
<dbReference type="CDD" id="cd04301">
    <property type="entry name" value="NAT_SF"/>
    <property type="match status" value="1"/>
</dbReference>
<dbReference type="SUPFAM" id="SSF55729">
    <property type="entry name" value="Acyl-CoA N-acyltransferases (Nat)"/>
    <property type="match status" value="1"/>
</dbReference>
<dbReference type="Pfam" id="PF00583">
    <property type="entry name" value="Acetyltransf_1"/>
    <property type="match status" value="1"/>
</dbReference>
<dbReference type="InterPro" id="IPR000182">
    <property type="entry name" value="GNAT_dom"/>
</dbReference>
<name>A0A248TEI7_9BACI</name>
<feature type="domain" description="N-acetyltransferase" evidence="1">
    <location>
        <begin position="1"/>
        <end position="161"/>
    </location>
</feature>
<dbReference type="RefSeq" id="WP_095370190.1">
    <property type="nucleotide sequence ID" value="NZ_CP022983.1"/>
</dbReference>
<sequence>MIIKELSVDDAKQLVQLMEDVEASSPYMLMEAGERTLTVEGAEAIINRDNITVIGAEDEERLIGYTLVIKETVRKKKHCASIVVGVHKDYRGMGVGGQLLQAVLAWANHQAIMRIELTVVSENEAALALYKKIGFEVEGVKRRSLLMDGEYYDEYYMGKLF</sequence>
<dbReference type="OrthoDB" id="9773249at2"/>
<dbReference type="KEGG" id="bko:CKF48_04335"/>
<dbReference type="GO" id="GO:0016747">
    <property type="term" value="F:acyltransferase activity, transferring groups other than amino-acyl groups"/>
    <property type="evidence" value="ECO:0007669"/>
    <property type="project" value="InterPro"/>
</dbReference>
<dbReference type="PROSITE" id="PS51186">
    <property type="entry name" value="GNAT"/>
    <property type="match status" value="1"/>
</dbReference>
<protein>
    <recommendedName>
        <fullName evidence="1">N-acetyltransferase domain-containing protein</fullName>
    </recommendedName>
</protein>
<dbReference type="EMBL" id="CP022983">
    <property type="protein sequence ID" value="ASV66615.1"/>
    <property type="molecule type" value="Genomic_DNA"/>
</dbReference>